<protein>
    <submittedName>
        <fullName evidence="3">Uncharacterized protein</fullName>
    </submittedName>
</protein>
<comment type="caution">
    <text evidence="3">The sequence shown here is derived from an EMBL/GenBank/DDBJ whole genome shotgun (WGS) entry which is preliminary data.</text>
</comment>
<feature type="region of interest" description="Disordered" evidence="2">
    <location>
        <begin position="104"/>
        <end position="137"/>
    </location>
</feature>
<dbReference type="PANTHER" id="PTHR15885:SF1">
    <property type="entry name" value="COILED-COIL DOMAIN-CONTAINING PROTEIN 174"/>
    <property type="match status" value="1"/>
</dbReference>
<keyword evidence="1" id="KW-0175">Coiled coil</keyword>
<organism evidence="3 4">
    <name type="scientific">Ranatra chinensis</name>
    <dbReference type="NCBI Taxonomy" id="642074"/>
    <lineage>
        <taxon>Eukaryota</taxon>
        <taxon>Metazoa</taxon>
        <taxon>Ecdysozoa</taxon>
        <taxon>Arthropoda</taxon>
        <taxon>Hexapoda</taxon>
        <taxon>Insecta</taxon>
        <taxon>Pterygota</taxon>
        <taxon>Neoptera</taxon>
        <taxon>Paraneoptera</taxon>
        <taxon>Hemiptera</taxon>
        <taxon>Heteroptera</taxon>
        <taxon>Panheteroptera</taxon>
        <taxon>Nepomorpha</taxon>
        <taxon>Nepidae</taxon>
        <taxon>Ranatrinae</taxon>
        <taxon>Ranatra</taxon>
    </lineage>
</organism>
<evidence type="ECO:0000313" key="3">
    <source>
        <dbReference type="EMBL" id="KAL1131348.1"/>
    </source>
</evidence>
<feature type="non-terminal residue" evidence="3">
    <location>
        <position position="1"/>
    </location>
</feature>
<dbReference type="Proteomes" id="UP001558652">
    <property type="component" value="Unassembled WGS sequence"/>
</dbReference>
<gene>
    <name evidence="3" type="ORF">AAG570_010966</name>
</gene>
<reference evidence="3 4" key="1">
    <citation type="submission" date="2024-07" db="EMBL/GenBank/DDBJ databases">
        <title>Chromosome-level genome assembly of the water stick insect Ranatra chinensis (Heteroptera: Nepidae).</title>
        <authorList>
            <person name="Liu X."/>
        </authorList>
    </citation>
    <scope>NUCLEOTIDE SEQUENCE [LARGE SCALE GENOMIC DNA]</scope>
    <source>
        <strain evidence="3">Cailab_2021Rc</strain>
        <tissue evidence="3">Muscle</tissue>
    </source>
</reference>
<dbReference type="EMBL" id="JBFDAA010000006">
    <property type="protein sequence ID" value="KAL1131348.1"/>
    <property type="molecule type" value="Genomic_DNA"/>
</dbReference>
<accession>A0ABD0Z5J0</accession>
<evidence type="ECO:0000256" key="2">
    <source>
        <dbReference type="SAM" id="MobiDB-lite"/>
    </source>
</evidence>
<proteinExistence type="predicted"/>
<dbReference type="PANTHER" id="PTHR15885">
    <property type="entry name" value="COILED-COIL DOMAIN-CONTAINING PROTEIN 174"/>
    <property type="match status" value="1"/>
</dbReference>
<dbReference type="InterPro" id="IPR025066">
    <property type="entry name" value="CCDC174-like"/>
</dbReference>
<keyword evidence="4" id="KW-1185">Reference proteome</keyword>
<evidence type="ECO:0000313" key="4">
    <source>
        <dbReference type="Proteomes" id="UP001558652"/>
    </source>
</evidence>
<evidence type="ECO:0000256" key="1">
    <source>
        <dbReference type="ARBA" id="ARBA00023054"/>
    </source>
</evidence>
<sequence length="145" mass="16563">QLISLKAELSRKQEEVEKAKLKETYIRPVPKLKKEPKRNAGVEERSNKDVEITEEEVNLLKKSKEVLELKTSLYNKLQSGHLVQEPGKSDYLVDFKQKADDYVSENDNVKTDGTALEIDGSANQKDSDHSDSFSDSDSEWLVFYV</sequence>
<dbReference type="AlphaFoldDB" id="A0ABD0Z5J0"/>
<name>A0ABD0Z5J0_9HEMI</name>